<dbReference type="AlphaFoldDB" id="A0A699VPT7"/>
<dbReference type="EMBL" id="BKCJ011454542">
    <property type="protein sequence ID" value="GFD35081.1"/>
    <property type="molecule type" value="Genomic_DNA"/>
</dbReference>
<reference evidence="1" key="1">
    <citation type="journal article" date="2019" name="Sci. Rep.">
        <title>Draft genome of Tanacetum cinerariifolium, the natural source of mosquito coil.</title>
        <authorList>
            <person name="Yamashiro T."/>
            <person name="Shiraishi A."/>
            <person name="Satake H."/>
            <person name="Nakayama K."/>
        </authorList>
    </citation>
    <scope>NUCLEOTIDE SEQUENCE</scope>
</reference>
<gene>
    <name evidence="1" type="ORF">Tci_907050</name>
</gene>
<name>A0A699VPT7_TANCI</name>
<comment type="caution">
    <text evidence="1">The sequence shown here is derived from an EMBL/GenBank/DDBJ whole genome shotgun (WGS) entry which is preliminary data.</text>
</comment>
<dbReference type="Gene3D" id="2.40.70.10">
    <property type="entry name" value="Acid Proteases"/>
    <property type="match status" value="1"/>
</dbReference>
<proteinExistence type="predicted"/>
<feature type="non-terminal residue" evidence="1">
    <location>
        <position position="1"/>
    </location>
</feature>
<dbReference type="CDD" id="cd00303">
    <property type="entry name" value="retropepsin_like"/>
    <property type="match status" value="1"/>
</dbReference>
<evidence type="ECO:0000313" key="1">
    <source>
        <dbReference type="EMBL" id="GFD35081.1"/>
    </source>
</evidence>
<protein>
    <submittedName>
        <fullName evidence="1">Putative retrotransposon Gag domain, aspartic peptidase domain protein</fullName>
    </submittedName>
</protein>
<dbReference type="InterPro" id="IPR021109">
    <property type="entry name" value="Peptidase_aspartic_dom_sf"/>
</dbReference>
<dbReference type="Pfam" id="PF13650">
    <property type="entry name" value="Asp_protease_2"/>
    <property type="match status" value="1"/>
</dbReference>
<sequence>GLQYVEATINGVKVRALVDSDATHNFVPVDKAKQLGINATKGSRTIKAVNLNAKLIHEVAKDV</sequence>
<accession>A0A699VPT7</accession>
<organism evidence="1">
    <name type="scientific">Tanacetum cinerariifolium</name>
    <name type="common">Dalmatian daisy</name>
    <name type="synonym">Chrysanthemum cinerariifolium</name>
    <dbReference type="NCBI Taxonomy" id="118510"/>
    <lineage>
        <taxon>Eukaryota</taxon>
        <taxon>Viridiplantae</taxon>
        <taxon>Streptophyta</taxon>
        <taxon>Embryophyta</taxon>
        <taxon>Tracheophyta</taxon>
        <taxon>Spermatophyta</taxon>
        <taxon>Magnoliopsida</taxon>
        <taxon>eudicotyledons</taxon>
        <taxon>Gunneridae</taxon>
        <taxon>Pentapetalae</taxon>
        <taxon>asterids</taxon>
        <taxon>campanulids</taxon>
        <taxon>Asterales</taxon>
        <taxon>Asteraceae</taxon>
        <taxon>Asteroideae</taxon>
        <taxon>Anthemideae</taxon>
        <taxon>Anthemidinae</taxon>
        <taxon>Tanacetum</taxon>
    </lineage>
</organism>
<dbReference type="SUPFAM" id="SSF50630">
    <property type="entry name" value="Acid proteases"/>
    <property type="match status" value="1"/>
</dbReference>